<evidence type="ECO:0000313" key="3">
    <source>
        <dbReference type="Proteomes" id="UP000326396"/>
    </source>
</evidence>
<protein>
    <recommendedName>
        <fullName evidence="1">F-box domain-containing protein</fullName>
    </recommendedName>
</protein>
<dbReference type="InterPro" id="IPR032675">
    <property type="entry name" value="LRR_dom_sf"/>
</dbReference>
<organism evidence="2 3">
    <name type="scientific">Mikania micrantha</name>
    <name type="common">bitter vine</name>
    <dbReference type="NCBI Taxonomy" id="192012"/>
    <lineage>
        <taxon>Eukaryota</taxon>
        <taxon>Viridiplantae</taxon>
        <taxon>Streptophyta</taxon>
        <taxon>Embryophyta</taxon>
        <taxon>Tracheophyta</taxon>
        <taxon>Spermatophyta</taxon>
        <taxon>Magnoliopsida</taxon>
        <taxon>eudicotyledons</taxon>
        <taxon>Gunneridae</taxon>
        <taxon>Pentapetalae</taxon>
        <taxon>asterids</taxon>
        <taxon>campanulids</taxon>
        <taxon>Asterales</taxon>
        <taxon>Asteraceae</taxon>
        <taxon>Asteroideae</taxon>
        <taxon>Heliantheae alliance</taxon>
        <taxon>Eupatorieae</taxon>
        <taxon>Mikania</taxon>
    </lineage>
</organism>
<dbReference type="SUPFAM" id="SSF52047">
    <property type="entry name" value="RNI-like"/>
    <property type="match status" value="1"/>
</dbReference>
<dbReference type="InterPro" id="IPR055411">
    <property type="entry name" value="LRR_FXL15/At3g58940/PEG3-like"/>
</dbReference>
<comment type="caution">
    <text evidence="2">The sequence shown here is derived from an EMBL/GenBank/DDBJ whole genome shotgun (WGS) entry which is preliminary data.</text>
</comment>
<dbReference type="Gene3D" id="3.80.10.10">
    <property type="entry name" value="Ribonuclease Inhibitor"/>
    <property type="match status" value="1"/>
</dbReference>
<dbReference type="PROSITE" id="PS50181">
    <property type="entry name" value="FBOX"/>
    <property type="match status" value="1"/>
</dbReference>
<dbReference type="SUPFAM" id="SSF81383">
    <property type="entry name" value="F-box domain"/>
    <property type="match status" value="1"/>
</dbReference>
<dbReference type="EMBL" id="SZYD01000010">
    <property type="protein sequence ID" value="KAD4982980.1"/>
    <property type="molecule type" value="Genomic_DNA"/>
</dbReference>
<reference evidence="2 3" key="1">
    <citation type="submission" date="2019-05" db="EMBL/GenBank/DDBJ databases">
        <title>Mikania micrantha, genome provides insights into the molecular mechanism of rapid growth.</title>
        <authorList>
            <person name="Liu B."/>
        </authorList>
    </citation>
    <scope>NUCLEOTIDE SEQUENCE [LARGE SCALE GENOMIC DNA]</scope>
    <source>
        <strain evidence="2">NLD-2019</strain>
        <tissue evidence="2">Leaf</tissue>
    </source>
</reference>
<evidence type="ECO:0000259" key="1">
    <source>
        <dbReference type="PROSITE" id="PS50181"/>
    </source>
</evidence>
<evidence type="ECO:0000313" key="2">
    <source>
        <dbReference type="EMBL" id="KAD4982980.1"/>
    </source>
</evidence>
<dbReference type="Pfam" id="PF00646">
    <property type="entry name" value="F-box"/>
    <property type="match status" value="1"/>
</dbReference>
<dbReference type="PANTHER" id="PTHR31639:SF312">
    <property type="entry name" value="CYCLIN-LIKE F-BOX"/>
    <property type="match status" value="1"/>
</dbReference>
<sequence length="344" mass="39611">MPDNVVTRILDRLPLQEAVRTGILSRNWRFKWTMLSQLVFDEKFFMYLLRTERESEYGRIISRLLLHLKGVIAKFVLSMDKHTYCILGSEDIEHWILFLSRNGVKDLTFQKRTGPPLLLPTYLFSCLELKHLKLLYCAIKPPTSFHGFPNLLSLELDLVLSESCELGKFIDRCPLLMALNMSLQRPLHDILNMDISLQGKVKLVEIAKLKNLRILSLSLCQLDNMRFTSSIFELVGVLPKLQKLDLDFVKCKVAAWPPTPKICTPKVVESNTIGLLQLRNVLFRDLKGTYHEVCLIKHLLVCSPFLKEIGILPHSSLQPIDKLMFARSLLKLHRASPVVEINLR</sequence>
<dbReference type="AlphaFoldDB" id="A0A5N6NR81"/>
<feature type="domain" description="F-box" evidence="1">
    <location>
        <begin position="1"/>
        <end position="48"/>
    </location>
</feature>
<dbReference type="Pfam" id="PF24758">
    <property type="entry name" value="LRR_At5g56370"/>
    <property type="match status" value="1"/>
</dbReference>
<dbReference type="InterPro" id="IPR001810">
    <property type="entry name" value="F-box_dom"/>
</dbReference>
<proteinExistence type="predicted"/>
<keyword evidence="3" id="KW-1185">Reference proteome</keyword>
<accession>A0A5N6NR81</accession>
<dbReference type="Proteomes" id="UP000326396">
    <property type="component" value="Linkage Group LG18"/>
</dbReference>
<dbReference type="InterPro" id="IPR036047">
    <property type="entry name" value="F-box-like_dom_sf"/>
</dbReference>
<gene>
    <name evidence="2" type="ORF">E3N88_19651</name>
</gene>
<dbReference type="PANTHER" id="PTHR31639">
    <property type="entry name" value="F-BOX PROTEIN-LIKE"/>
    <property type="match status" value="1"/>
</dbReference>
<name>A0A5N6NR81_9ASTR</name>
<dbReference type="OrthoDB" id="1722980at2759"/>